<evidence type="ECO:0000313" key="1">
    <source>
        <dbReference type="EMBL" id="GJU06905.1"/>
    </source>
</evidence>
<dbReference type="Proteomes" id="UP001151760">
    <property type="component" value="Unassembled WGS sequence"/>
</dbReference>
<keyword evidence="2" id="KW-1185">Reference proteome</keyword>
<reference evidence="1" key="2">
    <citation type="submission" date="2022-01" db="EMBL/GenBank/DDBJ databases">
        <authorList>
            <person name="Yamashiro T."/>
            <person name="Shiraishi A."/>
            <person name="Satake H."/>
            <person name="Nakayama K."/>
        </authorList>
    </citation>
    <scope>NUCLEOTIDE SEQUENCE</scope>
</reference>
<evidence type="ECO:0008006" key="3">
    <source>
        <dbReference type="Google" id="ProtNLM"/>
    </source>
</evidence>
<gene>
    <name evidence="1" type="ORF">Tco_1123335</name>
</gene>
<comment type="caution">
    <text evidence="1">The sequence shown here is derived from an EMBL/GenBank/DDBJ whole genome shotgun (WGS) entry which is preliminary data.</text>
</comment>
<dbReference type="EMBL" id="BQNB010021486">
    <property type="protein sequence ID" value="GJU06905.1"/>
    <property type="molecule type" value="Genomic_DNA"/>
</dbReference>
<organism evidence="1 2">
    <name type="scientific">Tanacetum coccineum</name>
    <dbReference type="NCBI Taxonomy" id="301880"/>
    <lineage>
        <taxon>Eukaryota</taxon>
        <taxon>Viridiplantae</taxon>
        <taxon>Streptophyta</taxon>
        <taxon>Embryophyta</taxon>
        <taxon>Tracheophyta</taxon>
        <taxon>Spermatophyta</taxon>
        <taxon>Magnoliopsida</taxon>
        <taxon>eudicotyledons</taxon>
        <taxon>Gunneridae</taxon>
        <taxon>Pentapetalae</taxon>
        <taxon>asterids</taxon>
        <taxon>campanulids</taxon>
        <taxon>Asterales</taxon>
        <taxon>Asteraceae</taxon>
        <taxon>Asteroideae</taxon>
        <taxon>Anthemideae</taxon>
        <taxon>Anthemidinae</taxon>
        <taxon>Tanacetum</taxon>
    </lineage>
</organism>
<reference evidence="1" key="1">
    <citation type="journal article" date="2022" name="Int. J. Mol. Sci.">
        <title>Draft Genome of Tanacetum Coccineum: Genomic Comparison of Closely Related Tanacetum-Family Plants.</title>
        <authorList>
            <person name="Yamashiro T."/>
            <person name="Shiraishi A."/>
            <person name="Nakayama K."/>
            <person name="Satake H."/>
        </authorList>
    </citation>
    <scope>NUCLEOTIDE SEQUENCE</scope>
</reference>
<name>A0ABQ5J4Q6_9ASTR</name>
<accession>A0ABQ5J4Q6</accession>
<proteinExistence type="predicted"/>
<evidence type="ECO:0000313" key="2">
    <source>
        <dbReference type="Proteomes" id="UP001151760"/>
    </source>
</evidence>
<protein>
    <recommendedName>
        <fullName evidence="3">Reverse transcriptase zinc-binding domain-containing protein</fullName>
    </recommendedName>
</protein>
<sequence>MGTMVVCEMGAIRWYIVEGLGVVLSKWCWDWVANPRGRSLGELEDCISLVRDQVPIRDGTDSWQWMLEDGGFTVKVLKEIVGEKIPVRTLIDNIGMDFHSTLCPHCEEAIETIDHSMVRCKIVSLVWSSICAWWNIGSFVGSSVQDVLNLAGFGSSKITFVLGSGDLDFALSHMESSK</sequence>